<dbReference type="PROSITE" id="PS00893">
    <property type="entry name" value="NUDIX_BOX"/>
    <property type="match status" value="1"/>
</dbReference>
<dbReference type="InterPro" id="IPR054105">
    <property type="entry name" value="WHD_NrtR"/>
</dbReference>
<dbReference type="Pfam" id="PF00293">
    <property type="entry name" value="NUDIX"/>
    <property type="match status" value="1"/>
</dbReference>
<evidence type="ECO:0000259" key="2">
    <source>
        <dbReference type="PROSITE" id="PS51462"/>
    </source>
</evidence>
<comment type="caution">
    <text evidence="3">The sequence shown here is derived from an EMBL/GenBank/DDBJ whole genome shotgun (WGS) entry which is preliminary data.</text>
</comment>
<dbReference type="SUPFAM" id="SSF55811">
    <property type="entry name" value="Nudix"/>
    <property type="match status" value="1"/>
</dbReference>
<dbReference type="SUPFAM" id="SSF46785">
    <property type="entry name" value="Winged helix' DNA-binding domain"/>
    <property type="match status" value="1"/>
</dbReference>
<dbReference type="InterPro" id="IPR020084">
    <property type="entry name" value="NUDIX_hydrolase_CS"/>
</dbReference>
<dbReference type="Gene3D" id="1.10.10.10">
    <property type="entry name" value="Winged helix-like DNA-binding domain superfamily/Winged helix DNA-binding domain"/>
    <property type="match status" value="1"/>
</dbReference>
<proteinExistence type="predicted"/>
<dbReference type="GO" id="GO:0016787">
    <property type="term" value="F:hydrolase activity"/>
    <property type="evidence" value="ECO:0007669"/>
    <property type="project" value="UniProtKB-KW"/>
</dbReference>
<keyword evidence="4" id="KW-1185">Reference proteome</keyword>
<dbReference type="InterPro" id="IPR036388">
    <property type="entry name" value="WH-like_DNA-bd_sf"/>
</dbReference>
<gene>
    <name evidence="3" type="ORF">GCM10007977_046900</name>
</gene>
<evidence type="ECO:0000313" key="4">
    <source>
        <dbReference type="Proteomes" id="UP000642070"/>
    </source>
</evidence>
<accession>A0A917TWG1</accession>
<dbReference type="Proteomes" id="UP000642070">
    <property type="component" value="Unassembled WGS sequence"/>
</dbReference>
<sequence>MTLSAATGGYSPPVPRSSPPAISLAVDLVILTIRDGKLNVLLIERGKPPFRGRLALPGGFLEDGEDLDEAAIRELGEETNIEGRNLHLEQLRTYAAPGRDPRGRVVSVAYLAIAPDLPPPVAGSDAAASRWMPVGGHGPLAFDHDEILAHGVERARAKLEYSPLAAAFCEEPFTIADLRSVYEVVWGVALDPRNFHRKVNSVGNFVVPTGERRQPRSGRPAALYRRGQATVLHPAMLRPTKP</sequence>
<dbReference type="PANTHER" id="PTHR43736:SF4">
    <property type="entry name" value="SLR1690 PROTEIN"/>
    <property type="match status" value="1"/>
</dbReference>
<dbReference type="PANTHER" id="PTHR43736">
    <property type="entry name" value="ADP-RIBOSE PYROPHOSPHATASE"/>
    <property type="match status" value="1"/>
</dbReference>
<evidence type="ECO:0000256" key="1">
    <source>
        <dbReference type="ARBA" id="ARBA00022801"/>
    </source>
</evidence>
<dbReference type="CDD" id="cd18873">
    <property type="entry name" value="NUDIX_NadM_like"/>
    <property type="match status" value="1"/>
</dbReference>
<dbReference type="InterPro" id="IPR000086">
    <property type="entry name" value="NUDIX_hydrolase_dom"/>
</dbReference>
<dbReference type="RefSeq" id="WP_190252045.1">
    <property type="nucleotide sequence ID" value="NZ_BMPI01000022.1"/>
</dbReference>
<dbReference type="EMBL" id="BMPI01000022">
    <property type="protein sequence ID" value="GGM40124.1"/>
    <property type="molecule type" value="Genomic_DNA"/>
</dbReference>
<evidence type="ECO:0000313" key="3">
    <source>
        <dbReference type="EMBL" id="GGM40124.1"/>
    </source>
</evidence>
<feature type="domain" description="Nudix hydrolase" evidence="2">
    <location>
        <begin position="21"/>
        <end position="154"/>
    </location>
</feature>
<protein>
    <submittedName>
        <fullName evidence="3">NUDIX hydrolase</fullName>
    </submittedName>
</protein>
<keyword evidence="1 3" id="KW-0378">Hydrolase</keyword>
<dbReference type="Pfam" id="PF21906">
    <property type="entry name" value="WHD_NrtR"/>
    <property type="match status" value="1"/>
</dbReference>
<dbReference type="PROSITE" id="PS51462">
    <property type="entry name" value="NUDIX"/>
    <property type="match status" value="1"/>
</dbReference>
<dbReference type="InterPro" id="IPR015797">
    <property type="entry name" value="NUDIX_hydrolase-like_dom_sf"/>
</dbReference>
<reference evidence="3" key="1">
    <citation type="journal article" date="2014" name="Int. J. Syst. Evol. Microbiol.">
        <title>Complete genome sequence of Corynebacterium casei LMG S-19264T (=DSM 44701T), isolated from a smear-ripened cheese.</title>
        <authorList>
            <consortium name="US DOE Joint Genome Institute (JGI-PGF)"/>
            <person name="Walter F."/>
            <person name="Albersmeier A."/>
            <person name="Kalinowski J."/>
            <person name="Ruckert C."/>
        </authorList>
    </citation>
    <scope>NUCLEOTIDE SEQUENCE</scope>
    <source>
        <strain evidence="3">JCM 19831</strain>
    </source>
</reference>
<organism evidence="3 4">
    <name type="scientific">Dactylosporangium sucinum</name>
    <dbReference type="NCBI Taxonomy" id="1424081"/>
    <lineage>
        <taxon>Bacteria</taxon>
        <taxon>Bacillati</taxon>
        <taxon>Actinomycetota</taxon>
        <taxon>Actinomycetes</taxon>
        <taxon>Micromonosporales</taxon>
        <taxon>Micromonosporaceae</taxon>
        <taxon>Dactylosporangium</taxon>
    </lineage>
</organism>
<dbReference type="Gene3D" id="3.90.79.10">
    <property type="entry name" value="Nucleoside Triphosphate Pyrophosphohydrolase"/>
    <property type="match status" value="1"/>
</dbReference>
<dbReference type="InterPro" id="IPR036390">
    <property type="entry name" value="WH_DNA-bd_sf"/>
</dbReference>
<reference evidence="3" key="2">
    <citation type="submission" date="2020-09" db="EMBL/GenBank/DDBJ databases">
        <authorList>
            <person name="Sun Q."/>
            <person name="Ohkuma M."/>
        </authorList>
    </citation>
    <scope>NUCLEOTIDE SEQUENCE</scope>
    <source>
        <strain evidence="3">JCM 19831</strain>
    </source>
</reference>
<dbReference type="AlphaFoldDB" id="A0A917TWG1"/>
<name>A0A917TWG1_9ACTN</name>